<evidence type="ECO:0000256" key="7">
    <source>
        <dbReference type="PIRSR" id="PIRSR600821-52"/>
    </source>
</evidence>
<evidence type="ECO:0000313" key="9">
    <source>
        <dbReference type="EMBL" id="RMJ05429.1"/>
    </source>
</evidence>
<comment type="similarity">
    <text evidence="5">Belongs to the alanine racemase family.</text>
</comment>
<dbReference type="InterPro" id="IPR001608">
    <property type="entry name" value="Ala_racemase_N"/>
</dbReference>
<evidence type="ECO:0000259" key="8">
    <source>
        <dbReference type="SMART" id="SM01005"/>
    </source>
</evidence>
<comment type="pathway">
    <text evidence="5">Amino-acid biosynthesis; D-alanine biosynthesis; D-alanine from L-alanine: step 1/1.</text>
</comment>
<dbReference type="PRINTS" id="PR00992">
    <property type="entry name" value="ALARACEMASE"/>
</dbReference>
<dbReference type="CDD" id="cd06827">
    <property type="entry name" value="PLPDE_III_AR_proteobact"/>
    <property type="match status" value="1"/>
</dbReference>
<feature type="binding site" evidence="5 7">
    <location>
        <position position="302"/>
    </location>
    <ligand>
        <name>substrate</name>
    </ligand>
</feature>
<dbReference type="PANTHER" id="PTHR30511:SF0">
    <property type="entry name" value="ALANINE RACEMASE, CATABOLIC-RELATED"/>
    <property type="match status" value="1"/>
</dbReference>
<name>A0A3M2RJV0_9GAMM</name>
<feature type="domain" description="Alanine racemase C-terminal" evidence="8">
    <location>
        <begin position="233"/>
        <end position="357"/>
    </location>
</feature>
<dbReference type="OrthoDB" id="9813814at2"/>
<dbReference type="FunFam" id="3.20.20.10:FF:000002">
    <property type="entry name" value="Alanine racemase"/>
    <property type="match status" value="1"/>
</dbReference>
<dbReference type="RefSeq" id="WP_114332958.1">
    <property type="nucleotide sequence ID" value="NZ_QMDL01000001.1"/>
</dbReference>
<evidence type="ECO:0000256" key="3">
    <source>
        <dbReference type="ARBA" id="ARBA00022898"/>
    </source>
</evidence>
<sequence length="357" mass="38100">MPRATVARIDLGALKYNYQLAQAKAGAAQAMAVVKADGYGHGIKAVAHALADDAGKFAVACLEEALEIRAAGLSQPVVMLQGVHGREDVELCFQQGFEPVLHNNHQLDWLAESSAPAYWLKVNTGMNRLGFRPSELPAVMATLDGAGQRAELQGFVTHFACADDTSSSMTREQTRIFEQATKAWPSLMRSVGNSAAHFLPDQPLYDWSRPGIMLYGASPMIGKTGPDLGLKPVMTLEAPLITTRIIKPGESIGYGSTWVAQSETRMGMVAIGYGDGYPRHAGTGTPAAVLGQRIGLLGRVSMDMLAVDLTGVPEAQEGDMVELWGKTVSVDEVAACAGTIGYELLTGVTARVPRDYH</sequence>
<gene>
    <name evidence="9" type="primary">alr</name>
    <name evidence="9" type="ORF">DOQ08_00097</name>
</gene>
<dbReference type="Gene3D" id="2.40.37.10">
    <property type="entry name" value="Lyase, Ornithine Decarboxylase, Chain A, domain 1"/>
    <property type="match status" value="1"/>
</dbReference>
<organism evidence="9 10">
    <name type="scientific">Marinobacter litoralis</name>
    <dbReference type="NCBI Taxonomy" id="187981"/>
    <lineage>
        <taxon>Bacteria</taxon>
        <taxon>Pseudomonadati</taxon>
        <taxon>Pseudomonadota</taxon>
        <taxon>Gammaproteobacteria</taxon>
        <taxon>Pseudomonadales</taxon>
        <taxon>Marinobacteraceae</taxon>
        <taxon>Marinobacter</taxon>
    </lineage>
</organism>
<dbReference type="PANTHER" id="PTHR30511">
    <property type="entry name" value="ALANINE RACEMASE"/>
    <property type="match status" value="1"/>
</dbReference>
<evidence type="ECO:0000256" key="4">
    <source>
        <dbReference type="ARBA" id="ARBA00023235"/>
    </source>
</evidence>
<dbReference type="NCBIfam" id="TIGR00492">
    <property type="entry name" value="alr"/>
    <property type="match status" value="1"/>
</dbReference>
<feature type="modified residue" description="N6-(pyridoxal phosphate)lysine" evidence="5 6">
    <location>
        <position position="35"/>
    </location>
</feature>
<keyword evidence="4 5" id="KW-0413">Isomerase</keyword>
<dbReference type="GO" id="GO:0005829">
    <property type="term" value="C:cytosol"/>
    <property type="evidence" value="ECO:0007669"/>
    <property type="project" value="TreeGrafter"/>
</dbReference>
<dbReference type="Gene3D" id="3.20.20.10">
    <property type="entry name" value="Alanine racemase"/>
    <property type="match status" value="1"/>
</dbReference>
<feature type="active site" description="Proton acceptor; specific for D-alanine" evidence="5">
    <location>
        <position position="35"/>
    </location>
</feature>
<dbReference type="InterPro" id="IPR029066">
    <property type="entry name" value="PLP-binding_barrel"/>
</dbReference>
<dbReference type="AlphaFoldDB" id="A0A3M2RJV0"/>
<protein>
    <recommendedName>
        <fullName evidence="5">Alanine racemase</fullName>
        <ecNumber evidence="5">5.1.1.1</ecNumber>
    </recommendedName>
</protein>
<dbReference type="InterPro" id="IPR000821">
    <property type="entry name" value="Ala_racemase"/>
</dbReference>
<evidence type="ECO:0000256" key="2">
    <source>
        <dbReference type="ARBA" id="ARBA00001933"/>
    </source>
</evidence>
<feature type="active site" description="Proton acceptor; specific for L-alanine" evidence="5">
    <location>
        <position position="254"/>
    </location>
</feature>
<comment type="caution">
    <text evidence="9">The sequence shown here is derived from an EMBL/GenBank/DDBJ whole genome shotgun (WGS) entry which is preliminary data.</text>
</comment>
<comment type="function">
    <text evidence="5">Catalyzes the interconversion of L-alanine and D-alanine. May also act on other amino acids.</text>
</comment>
<dbReference type="InterPro" id="IPR011079">
    <property type="entry name" value="Ala_racemase_C"/>
</dbReference>
<dbReference type="Pfam" id="PF00842">
    <property type="entry name" value="Ala_racemase_C"/>
    <property type="match status" value="1"/>
</dbReference>
<dbReference type="Proteomes" id="UP000265903">
    <property type="component" value="Unassembled WGS sequence"/>
</dbReference>
<keyword evidence="10" id="KW-1185">Reference proteome</keyword>
<comment type="catalytic activity">
    <reaction evidence="1 5">
        <text>L-alanine = D-alanine</text>
        <dbReference type="Rhea" id="RHEA:20249"/>
        <dbReference type="ChEBI" id="CHEBI:57416"/>
        <dbReference type="ChEBI" id="CHEBI:57972"/>
        <dbReference type="EC" id="5.1.1.1"/>
    </reaction>
</comment>
<feature type="binding site" evidence="5 7">
    <location>
        <position position="128"/>
    </location>
    <ligand>
        <name>substrate</name>
    </ligand>
</feature>
<dbReference type="SMART" id="SM01005">
    <property type="entry name" value="Ala_racemase_C"/>
    <property type="match status" value="1"/>
</dbReference>
<evidence type="ECO:0000256" key="1">
    <source>
        <dbReference type="ARBA" id="ARBA00000316"/>
    </source>
</evidence>
<dbReference type="InterPro" id="IPR020622">
    <property type="entry name" value="Ala_racemase_pyridoxalP-BS"/>
</dbReference>
<evidence type="ECO:0000256" key="6">
    <source>
        <dbReference type="PIRSR" id="PIRSR600821-50"/>
    </source>
</evidence>
<keyword evidence="3 5" id="KW-0663">Pyridoxal phosphate</keyword>
<dbReference type="SUPFAM" id="SSF50621">
    <property type="entry name" value="Alanine racemase C-terminal domain-like"/>
    <property type="match status" value="1"/>
</dbReference>
<proteinExistence type="inferred from homology"/>
<evidence type="ECO:0000256" key="5">
    <source>
        <dbReference type="HAMAP-Rule" id="MF_01201"/>
    </source>
</evidence>
<dbReference type="HAMAP" id="MF_01201">
    <property type="entry name" value="Ala_racemase"/>
    <property type="match status" value="1"/>
</dbReference>
<dbReference type="InterPro" id="IPR009006">
    <property type="entry name" value="Ala_racemase/Decarboxylase_C"/>
</dbReference>
<comment type="cofactor">
    <cofactor evidence="2 5 6">
        <name>pyridoxal 5'-phosphate</name>
        <dbReference type="ChEBI" id="CHEBI:597326"/>
    </cofactor>
</comment>
<dbReference type="GO" id="GO:0008784">
    <property type="term" value="F:alanine racemase activity"/>
    <property type="evidence" value="ECO:0007669"/>
    <property type="project" value="UniProtKB-UniRule"/>
</dbReference>
<dbReference type="SUPFAM" id="SSF51419">
    <property type="entry name" value="PLP-binding barrel"/>
    <property type="match status" value="1"/>
</dbReference>
<accession>A0A3M2RJV0</accession>
<dbReference type="EMBL" id="QMDL01000001">
    <property type="protein sequence ID" value="RMJ05429.1"/>
    <property type="molecule type" value="Genomic_DNA"/>
</dbReference>
<dbReference type="UniPathway" id="UPA00042">
    <property type="reaction ID" value="UER00497"/>
</dbReference>
<reference evidence="9 10" key="1">
    <citation type="submission" date="2018-08" db="EMBL/GenBank/DDBJ databases">
        <title>Whole Genome Sequence of the Moderate Halophilic Marine Bacterium Marinobacter litoralis Sw-45.</title>
        <authorList>
            <person name="Musa H."/>
        </authorList>
    </citation>
    <scope>NUCLEOTIDE SEQUENCE [LARGE SCALE GENOMIC DNA]</scope>
    <source>
        <strain evidence="9 10">Sw-45</strain>
    </source>
</reference>
<evidence type="ECO:0000313" key="10">
    <source>
        <dbReference type="Proteomes" id="UP000265903"/>
    </source>
</evidence>
<dbReference type="GO" id="GO:0030632">
    <property type="term" value="P:D-alanine biosynthetic process"/>
    <property type="evidence" value="ECO:0007669"/>
    <property type="project" value="UniProtKB-UniRule"/>
</dbReference>
<dbReference type="PROSITE" id="PS00395">
    <property type="entry name" value="ALANINE_RACEMASE"/>
    <property type="match status" value="1"/>
</dbReference>
<dbReference type="EC" id="5.1.1.1" evidence="5"/>
<dbReference type="Pfam" id="PF01168">
    <property type="entry name" value="Ala_racemase_N"/>
    <property type="match status" value="1"/>
</dbReference>
<dbReference type="GO" id="GO:0030170">
    <property type="term" value="F:pyridoxal phosphate binding"/>
    <property type="evidence" value="ECO:0007669"/>
    <property type="project" value="UniProtKB-UniRule"/>
</dbReference>